<evidence type="ECO:0000256" key="6">
    <source>
        <dbReference type="ARBA" id="ARBA00023326"/>
    </source>
</evidence>
<dbReference type="PANTHER" id="PTHR31490">
    <property type="entry name" value="GLYCOSYL HYDROLASE"/>
    <property type="match status" value="1"/>
</dbReference>
<dbReference type="InterPro" id="IPR010126">
    <property type="entry name" value="Esterase_phb"/>
</dbReference>
<evidence type="ECO:0000313" key="10">
    <source>
        <dbReference type="EMBL" id="RMZ16357.1"/>
    </source>
</evidence>
<dbReference type="GO" id="GO:0005576">
    <property type="term" value="C:extracellular region"/>
    <property type="evidence" value="ECO:0007669"/>
    <property type="project" value="InterPro"/>
</dbReference>
<keyword evidence="6 7" id="KW-0624">Polysaccharide degradation</keyword>
<dbReference type="Gene3D" id="3.40.50.1820">
    <property type="entry name" value="alpha/beta hydrolase"/>
    <property type="match status" value="1"/>
</dbReference>
<feature type="compositionally biased region" description="Polar residues" evidence="8">
    <location>
        <begin position="381"/>
        <end position="390"/>
    </location>
</feature>
<evidence type="ECO:0000313" key="11">
    <source>
        <dbReference type="Proteomes" id="UP000281468"/>
    </source>
</evidence>
<evidence type="ECO:0000256" key="3">
    <source>
        <dbReference type="ARBA" id="ARBA00022801"/>
    </source>
</evidence>
<dbReference type="PROSITE" id="PS51760">
    <property type="entry name" value="GH10_2"/>
    <property type="match status" value="1"/>
</dbReference>
<evidence type="ECO:0000256" key="5">
    <source>
        <dbReference type="ARBA" id="ARBA00023295"/>
    </source>
</evidence>
<dbReference type="PRINTS" id="PR00134">
    <property type="entry name" value="GLHYDRLASE10"/>
</dbReference>
<dbReference type="InterPro" id="IPR017853">
    <property type="entry name" value="GH"/>
</dbReference>
<comment type="caution">
    <text evidence="10">The sequence shown here is derived from an EMBL/GenBank/DDBJ whole genome shotgun (WGS) entry which is preliminary data.</text>
</comment>
<dbReference type="VEuPathDB" id="FungiDB:BTJ68_00469"/>
<organism evidence="10 11">
    <name type="scientific">Hortaea werneckii</name>
    <name type="common">Black yeast</name>
    <name type="synonym">Cladosporium werneckii</name>
    <dbReference type="NCBI Taxonomy" id="91943"/>
    <lineage>
        <taxon>Eukaryota</taxon>
        <taxon>Fungi</taxon>
        <taxon>Dikarya</taxon>
        <taxon>Ascomycota</taxon>
        <taxon>Pezizomycotina</taxon>
        <taxon>Dothideomycetes</taxon>
        <taxon>Dothideomycetidae</taxon>
        <taxon>Mycosphaerellales</taxon>
        <taxon>Teratosphaeriaceae</taxon>
        <taxon>Hortaea</taxon>
    </lineage>
</organism>
<comment type="similarity">
    <text evidence="1 7">Belongs to the glycosyl hydrolase 10 (cellulase F) family.</text>
</comment>
<dbReference type="EC" id="3.2.1.8" evidence="7"/>
<keyword evidence="5 7" id="KW-0326">Glycosidase</keyword>
<evidence type="ECO:0000256" key="1">
    <source>
        <dbReference type="ARBA" id="ARBA00007495"/>
    </source>
</evidence>
<dbReference type="GO" id="GO:0000272">
    <property type="term" value="P:polysaccharide catabolic process"/>
    <property type="evidence" value="ECO:0007669"/>
    <property type="project" value="UniProtKB-KW"/>
</dbReference>
<name>A0A3M7HSX9_HORWE</name>
<sequence length="764" mass="80687">MRSRRSGILLIFSTSNPFFSPSLFIPWLFLSPKRHIPSFNMRSSTMVSAALALLGSVQSVPLTKRASLTQVQDYGDSTNTGTKMYIYVPDNVASSPPVVVAIHYCSGTAQAYYTGSPYAQLADQYGFIVVYPESPYEGTCHDVSSEATLTHNGGGESNAIADMVAYTLDQYNGDASKVFVTGSSSGAMMTNVMAATYPELFVAATAYSGVPAGCFETDTVNGWNSTCSQGNIDASPEYWAGVVDGMYSGYDGARPRFQVYHGSADTTLAPENYNETVKQWTGVFGLDYTQPEETKDQFPESGYTTQIWGVDSENPLGKVQGIYAINVGHTVPINGTQDMMWFQLGEYENSASASTQAAVASSSGPSFSAPASSSSAMGTAPVSSQPTASSNKSCSAVYVTVGESAAPTAAPSSSVGSNFAAANSTSGFAAPTASSAPVAASSAVAASSSVAAGGAPSETGSSTGSASDSINAAFTAQGKKYFGTCGDQGTLSDSQTSEIVNADFGQLSPENSMKWDATEPNQGQFSFDGADYLADYAEENGKMMRCHTLVWHSQLPSWVSSISDPDELTSVIQNHISEVAGRYAGKCYAWDVVNEIFAEDGTLRSSVFSDVLGEDFVRIAFEATKKADPNTKLYINDYNLDDANYAKTTGLVSKVKEWIAAGVPIDGIGTQSHLQAGHTGTEELLNTLADAVDEVAITELDIAGAAAADYEQVVSVCLNVEKCIGITEWGVIDSQSWRSDESPLLFDSSYQPKEAYTSLLSLLN</sequence>
<dbReference type="SMART" id="SM00633">
    <property type="entry name" value="Glyco_10"/>
    <property type="match status" value="1"/>
</dbReference>
<feature type="compositionally biased region" description="Low complexity" evidence="8">
    <location>
        <begin position="361"/>
        <end position="376"/>
    </location>
</feature>
<keyword evidence="2" id="KW-0732">Signal</keyword>
<evidence type="ECO:0000256" key="2">
    <source>
        <dbReference type="ARBA" id="ARBA00022729"/>
    </source>
</evidence>
<dbReference type="Gene3D" id="3.20.20.80">
    <property type="entry name" value="Glycosidases"/>
    <property type="match status" value="1"/>
</dbReference>
<reference evidence="10 11" key="1">
    <citation type="journal article" date="2018" name="BMC Genomics">
        <title>Genomic evidence for intraspecific hybridization in a clonal and extremely halotolerant yeast.</title>
        <authorList>
            <person name="Gostincar C."/>
            <person name="Stajich J.E."/>
            <person name="Zupancic J."/>
            <person name="Zalar P."/>
            <person name="Gunde-Cimerman N."/>
        </authorList>
    </citation>
    <scope>NUCLEOTIDE SEQUENCE [LARGE SCALE GENOMIC DNA]</scope>
    <source>
        <strain evidence="10 11">EXF-171</strain>
    </source>
</reference>
<dbReference type="SUPFAM" id="SSF51445">
    <property type="entry name" value="(Trans)glycosidases"/>
    <property type="match status" value="1"/>
</dbReference>
<dbReference type="NCBIfam" id="TIGR01840">
    <property type="entry name" value="esterase_phb"/>
    <property type="match status" value="1"/>
</dbReference>
<dbReference type="PANTHER" id="PTHR31490:SF76">
    <property type="entry name" value="ENDO-1,4-BETA-XYLANASE C"/>
    <property type="match status" value="1"/>
</dbReference>
<dbReference type="Pfam" id="PF00331">
    <property type="entry name" value="Glyco_hydro_10"/>
    <property type="match status" value="1"/>
</dbReference>
<proteinExistence type="inferred from homology"/>
<dbReference type="AlphaFoldDB" id="A0A3M7HSX9"/>
<dbReference type="EMBL" id="QWIQ01000019">
    <property type="protein sequence ID" value="RMZ16357.1"/>
    <property type="molecule type" value="Genomic_DNA"/>
</dbReference>
<keyword evidence="3 7" id="KW-0378">Hydrolase</keyword>
<feature type="domain" description="GH10" evidence="9">
    <location>
        <begin position="485"/>
        <end position="762"/>
    </location>
</feature>
<protein>
    <recommendedName>
        <fullName evidence="7">Beta-xylanase</fullName>
        <ecNumber evidence="7">3.2.1.8</ecNumber>
    </recommendedName>
</protein>
<feature type="region of interest" description="Disordered" evidence="8">
    <location>
        <begin position="361"/>
        <end position="390"/>
    </location>
</feature>
<accession>A0A3M7HSX9</accession>
<dbReference type="Proteomes" id="UP000281468">
    <property type="component" value="Unassembled WGS sequence"/>
</dbReference>
<keyword evidence="4 7" id="KW-0119">Carbohydrate metabolism</keyword>
<dbReference type="InterPro" id="IPR029058">
    <property type="entry name" value="AB_hydrolase_fold"/>
</dbReference>
<evidence type="ECO:0000259" key="9">
    <source>
        <dbReference type="PROSITE" id="PS51760"/>
    </source>
</evidence>
<dbReference type="SUPFAM" id="SSF53474">
    <property type="entry name" value="alpha/beta-Hydrolases"/>
    <property type="match status" value="2"/>
</dbReference>
<dbReference type="InterPro" id="IPR001000">
    <property type="entry name" value="GH10_dom"/>
</dbReference>
<evidence type="ECO:0000256" key="8">
    <source>
        <dbReference type="SAM" id="MobiDB-lite"/>
    </source>
</evidence>
<evidence type="ECO:0000256" key="7">
    <source>
        <dbReference type="RuleBase" id="RU361174"/>
    </source>
</evidence>
<dbReference type="GO" id="GO:0031176">
    <property type="term" value="F:endo-1,4-beta-xylanase activity"/>
    <property type="evidence" value="ECO:0007669"/>
    <property type="project" value="UniProtKB-EC"/>
</dbReference>
<comment type="catalytic activity">
    <reaction evidence="7">
        <text>Endohydrolysis of (1-&gt;4)-beta-D-xylosidic linkages in xylans.</text>
        <dbReference type="EC" id="3.2.1.8"/>
    </reaction>
</comment>
<dbReference type="Pfam" id="PF10503">
    <property type="entry name" value="Esterase_PHB"/>
    <property type="match status" value="1"/>
</dbReference>
<gene>
    <name evidence="10" type="ORF">D0862_01275</name>
</gene>
<dbReference type="InterPro" id="IPR044846">
    <property type="entry name" value="GH10"/>
</dbReference>
<evidence type="ECO:0000256" key="4">
    <source>
        <dbReference type="ARBA" id="ARBA00023277"/>
    </source>
</evidence>